<proteinExistence type="predicted"/>
<accession>A0A6G0W1P3</accession>
<dbReference type="EMBL" id="VUJU01010256">
    <property type="protein sequence ID" value="KAF0715038.1"/>
    <property type="molecule type" value="Genomic_DNA"/>
</dbReference>
<keyword evidence="2" id="KW-1185">Reference proteome</keyword>
<feature type="non-terminal residue" evidence="1">
    <location>
        <position position="1"/>
    </location>
</feature>
<gene>
    <name evidence="1" type="ORF">FWK35_00026176</name>
</gene>
<dbReference type="OrthoDB" id="10494980at2759"/>
<sequence>RIEEEKPGFLASLEESLGTEDVVRISAWWRKACCGLAVLVLWLSKHRSGVVSDMTTSEWTARRQKADKTIFVVAKHKTGDKDSSCGPSA</sequence>
<reference evidence="1 2" key="1">
    <citation type="submission" date="2019-08" db="EMBL/GenBank/DDBJ databases">
        <title>Whole genome of Aphis craccivora.</title>
        <authorList>
            <person name="Voronova N.V."/>
            <person name="Shulinski R.S."/>
            <person name="Bandarenka Y.V."/>
            <person name="Zhorov D.G."/>
            <person name="Warner D."/>
        </authorList>
    </citation>
    <scope>NUCLEOTIDE SEQUENCE [LARGE SCALE GENOMIC DNA]</scope>
    <source>
        <strain evidence="1">180601</strain>
        <tissue evidence="1">Whole Body</tissue>
    </source>
</reference>
<dbReference type="AlphaFoldDB" id="A0A6G0W1P3"/>
<feature type="non-terminal residue" evidence="1">
    <location>
        <position position="89"/>
    </location>
</feature>
<dbReference type="Proteomes" id="UP000478052">
    <property type="component" value="Unassembled WGS sequence"/>
</dbReference>
<organism evidence="1 2">
    <name type="scientific">Aphis craccivora</name>
    <name type="common">Cowpea aphid</name>
    <dbReference type="NCBI Taxonomy" id="307492"/>
    <lineage>
        <taxon>Eukaryota</taxon>
        <taxon>Metazoa</taxon>
        <taxon>Ecdysozoa</taxon>
        <taxon>Arthropoda</taxon>
        <taxon>Hexapoda</taxon>
        <taxon>Insecta</taxon>
        <taxon>Pterygota</taxon>
        <taxon>Neoptera</taxon>
        <taxon>Paraneoptera</taxon>
        <taxon>Hemiptera</taxon>
        <taxon>Sternorrhyncha</taxon>
        <taxon>Aphidomorpha</taxon>
        <taxon>Aphidoidea</taxon>
        <taxon>Aphididae</taxon>
        <taxon>Aphidini</taxon>
        <taxon>Aphis</taxon>
        <taxon>Aphis</taxon>
    </lineage>
</organism>
<protein>
    <submittedName>
        <fullName evidence="1">HTH psq-type domain-containing protein</fullName>
    </submittedName>
</protein>
<evidence type="ECO:0000313" key="2">
    <source>
        <dbReference type="Proteomes" id="UP000478052"/>
    </source>
</evidence>
<name>A0A6G0W1P3_APHCR</name>
<comment type="caution">
    <text evidence="1">The sequence shown here is derived from an EMBL/GenBank/DDBJ whole genome shotgun (WGS) entry which is preliminary data.</text>
</comment>
<evidence type="ECO:0000313" key="1">
    <source>
        <dbReference type="EMBL" id="KAF0715038.1"/>
    </source>
</evidence>